<reference evidence="1 2" key="1">
    <citation type="submission" date="2019-06" db="EMBL/GenBank/DDBJ databases">
        <title>Draft genomes of female and male turbot (Scophthalmus maximus).</title>
        <authorList>
            <person name="Xu H."/>
            <person name="Xu X.-W."/>
            <person name="Shao C."/>
            <person name="Chen S."/>
        </authorList>
    </citation>
    <scope>NUCLEOTIDE SEQUENCE [LARGE SCALE GENOMIC DNA]</scope>
    <source>
        <strain evidence="1">Ysfricsl-2016a</strain>
        <tissue evidence="1">Blood</tissue>
    </source>
</reference>
<proteinExistence type="predicted"/>
<evidence type="ECO:0000313" key="2">
    <source>
        <dbReference type="Proteomes" id="UP000438429"/>
    </source>
</evidence>
<sequence length="67" mass="7633">MMFEYQSKSTGLVPLADFVYQFHMTQRFLDTTHDSPRQRFTILVPVKLRPFAAPSDPQATTLTTTPG</sequence>
<accession>A0A6A4SZC3</accession>
<protein>
    <submittedName>
        <fullName evidence="1">Uncharacterized protein</fullName>
    </submittedName>
</protein>
<name>A0A6A4SZC3_SCOMX</name>
<organism evidence="1 2">
    <name type="scientific">Scophthalmus maximus</name>
    <name type="common">Turbot</name>
    <name type="synonym">Psetta maxima</name>
    <dbReference type="NCBI Taxonomy" id="52904"/>
    <lineage>
        <taxon>Eukaryota</taxon>
        <taxon>Metazoa</taxon>
        <taxon>Chordata</taxon>
        <taxon>Craniata</taxon>
        <taxon>Vertebrata</taxon>
        <taxon>Euteleostomi</taxon>
        <taxon>Actinopterygii</taxon>
        <taxon>Neopterygii</taxon>
        <taxon>Teleostei</taxon>
        <taxon>Neoteleostei</taxon>
        <taxon>Acanthomorphata</taxon>
        <taxon>Carangaria</taxon>
        <taxon>Pleuronectiformes</taxon>
        <taxon>Pleuronectoidei</taxon>
        <taxon>Scophthalmidae</taxon>
        <taxon>Scophthalmus</taxon>
    </lineage>
</organism>
<dbReference type="EMBL" id="VEVO01000009">
    <property type="protein sequence ID" value="KAF0037388.1"/>
    <property type="molecule type" value="Genomic_DNA"/>
</dbReference>
<comment type="caution">
    <text evidence="1">The sequence shown here is derived from an EMBL/GenBank/DDBJ whole genome shotgun (WGS) entry which is preliminary data.</text>
</comment>
<gene>
    <name evidence="1" type="ORF">F2P81_010262</name>
</gene>
<dbReference type="Proteomes" id="UP000438429">
    <property type="component" value="Unassembled WGS sequence"/>
</dbReference>
<evidence type="ECO:0000313" key="1">
    <source>
        <dbReference type="EMBL" id="KAF0037388.1"/>
    </source>
</evidence>
<dbReference type="AlphaFoldDB" id="A0A6A4SZC3"/>